<feature type="compositionally biased region" description="Polar residues" evidence="12">
    <location>
        <begin position="639"/>
        <end position="649"/>
    </location>
</feature>
<keyword evidence="11" id="KW-0175">Coiled coil</keyword>
<dbReference type="CDD" id="cd01367">
    <property type="entry name" value="KISc_KIF2_like"/>
    <property type="match status" value="1"/>
</dbReference>
<dbReference type="InterPro" id="IPR036961">
    <property type="entry name" value="Kinesin_motor_dom_sf"/>
</dbReference>
<keyword evidence="15" id="KW-1185">Reference proteome</keyword>
<keyword evidence="6 9" id="KW-0505">Motor protein</keyword>
<feature type="region of interest" description="Disordered" evidence="12">
    <location>
        <begin position="639"/>
        <end position="691"/>
    </location>
</feature>
<organism evidence="14 15">
    <name type="scientific">Cinnamomum micranthum f. kanehirae</name>
    <dbReference type="NCBI Taxonomy" id="337451"/>
    <lineage>
        <taxon>Eukaryota</taxon>
        <taxon>Viridiplantae</taxon>
        <taxon>Streptophyta</taxon>
        <taxon>Embryophyta</taxon>
        <taxon>Tracheophyta</taxon>
        <taxon>Spermatophyta</taxon>
        <taxon>Magnoliopsida</taxon>
        <taxon>Magnoliidae</taxon>
        <taxon>Laurales</taxon>
        <taxon>Lauraceae</taxon>
        <taxon>Cinnamomum</taxon>
    </lineage>
</organism>
<keyword evidence="2" id="KW-0963">Cytoplasm</keyword>
<comment type="similarity">
    <text evidence="8">Belongs to the TRAFAC class myosin-kinesin ATPase superfamily. Kinesin family. KIN-13 subfamily.</text>
</comment>
<dbReference type="GO" id="GO:0003777">
    <property type="term" value="F:microtubule motor activity"/>
    <property type="evidence" value="ECO:0007669"/>
    <property type="project" value="InterPro"/>
</dbReference>
<dbReference type="InterPro" id="IPR027640">
    <property type="entry name" value="Kinesin-like_fam"/>
</dbReference>
<evidence type="ECO:0000256" key="7">
    <source>
        <dbReference type="ARBA" id="ARBA00023212"/>
    </source>
</evidence>
<dbReference type="SMART" id="SM00129">
    <property type="entry name" value="KISc"/>
    <property type="match status" value="1"/>
</dbReference>
<name>A0A3S3R6R0_9MAGN</name>
<evidence type="ECO:0000256" key="2">
    <source>
        <dbReference type="ARBA" id="ARBA00022490"/>
    </source>
</evidence>
<evidence type="ECO:0000256" key="11">
    <source>
        <dbReference type="SAM" id="Coils"/>
    </source>
</evidence>
<dbReference type="GO" id="GO:1903338">
    <property type="term" value="P:regulation of cell wall organization or biogenesis"/>
    <property type="evidence" value="ECO:0007669"/>
    <property type="project" value="UniProtKB-ARBA"/>
</dbReference>
<evidence type="ECO:0000313" key="14">
    <source>
        <dbReference type="EMBL" id="RWR95286.1"/>
    </source>
</evidence>
<evidence type="ECO:0000256" key="10">
    <source>
        <dbReference type="RuleBase" id="RU000394"/>
    </source>
</evidence>
<evidence type="ECO:0000256" key="12">
    <source>
        <dbReference type="SAM" id="MobiDB-lite"/>
    </source>
</evidence>
<evidence type="ECO:0000256" key="1">
    <source>
        <dbReference type="ARBA" id="ARBA00004245"/>
    </source>
</evidence>
<reference evidence="14 15" key="1">
    <citation type="journal article" date="2019" name="Nat. Plants">
        <title>Stout camphor tree genome fills gaps in understanding of flowering plant genome evolution.</title>
        <authorList>
            <person name="Chaw S.M."/>
            <person name="Liu Y.C."/>
            <person name="Wu Y.W."/>
            <person name="Wang H.Y."/>
            <person name="Lin C.I."/>
            <person name="Wu C.S."/>
            <person name="Ke H.M."/>
            <person name="Chang L.Y."/>
            <person name="Hsu C.Y."/>
            <person name="Yang H.T."/>
            <person name="Sudianto E."/>
            <person name="Hsu M.H."/>
            <person name="Wu K.P."/>
            <person name="Wang L.N."/>
            <person name="Leebens-Mack J.H."/>
            <person name="Tsai I.J."/>
        </authorList>
    </citation>
    <scope>NUCLEOTIDE SEQUENCE [LARGE SCALE GENOMIC DNA]</scope>
    <source>
        <strain evidence="15">cv. Chaw 1501</strain>
        <tissue evidence="14">Young leaves</tissue>
    </source>
</reference>
<dbReference type="PANTHER" id="PTHR47971">
    <property type="entry name" value="KINESIN-RELATED PROTEIN 6"/>
    <property type="match status" value="1"/>
</dbReference>
<dbReference type="SUPFAM" id="SSF52540">
    <property type="entry name" value="P-loop containing nucleoside triphosphate hydrolases"/>
    <property type="match status" value="1"/>
</dbReference>
<feature type="binding site" evidence="9">
    <location>
        <begin position="289"/>
        <end position="296"/>
    </location>
    <ligand>
        <name>ATP</name>
        <dbReference type="ChEBI" id="CHEBI:30616"/>
    </ligand>
</feature>
<dbReference type="Proteomes" id="UP000283530">
    <property type="component" value="Unassembled WGS sequence"/>
</dbReference>
<dbReference type="GO" id="GO:0005524">
    <property type="term" value="F:ATP binding"/>
    <property type="evidence" value="ECO:0007669"/>
    <property type="project" value="UniProtKB-UniRule"/>
</dbReference>
<proteinExistence type="inferred from homology"/>
<dbReference type="InterPro" id="IPR001752">
    <property type="entry name" value="Kinesin_motor_dom"/>
</dbReference>
<dbReference type="PROSITE" id="PS00411">
    <property type="entry name" value="KINESIN_MOTOR_1"/>
    <property type="match status" value="1"/>
</dbReference>
<dbReference type="PRINTS" id="PR00380">
    <property type="entry name" value="KINESINHEAVY"/>
</dbReference>
<dbReference type="GO" id="GO:0007018">
    <property type="term" value="P:microtubule-based movement"/>
    <property type="evidence" value="ECO:0007669"/>
    <property type="project" value="InterPro"/>
</dbReference>
<dbReference type="AlphaFoldDB" id="A0A3S3R6R0"/>
<comment type="subcellular location">
    <subcellularLocation>
        <location evidence="1">Cytoplasm</location>
        <location evidence="1">Cytoskeleton</location>
    </subcellularLocation>
</comment>
<dbReference type="PANTHER" id="PTHR47971:SF8">
    <property type="entry name" value="KINESIN-LIKE PROTEIN"/>
    <property type="match status" value="1"/>
</dbReference>
<dbReference type="PROSITE" id="PS50067">
    <property type="entry name" value="KINESIN_MOTOR_2"/>
    <property type="match status" value="1"/>
</dbReference>
<evidence type="ECO:0000256" key="3">
    <source>
        <dbReference type="ARBA" id="ARBA00022701"/>
    </source>
</evidence>
<feature type="region of interest" description="Disordered" evidence="12">
    <location>
        <begin position="588"/>
        <end position="621"/>
    </location>
</feature>
<dbReference type="FunFam" id="3.40.850.10:FF:000012">
    <property type="entry name" value="Kinesin-like protein"/>
    <property type="match status" value="1"/>
</dbReference>
<dbReference type="OrthoDB" id="3176171at2759"/>
<dbReference type="GO" id="GO:0007019">
    <property type="term" value="P:microtubule depolymerization"/>
    <property type="evidence" value="ECO:0007669"/>
    <property type="project" value="TreeGrafter"/>
</dbReference>
<keyword evidence="4 9" id="KW-0547">Nucleotide-binding</keyword>
<keyword evidence="7" id="KW-0206">Cytoskeleton</keyword>
<evidence type="ECO:0000256" key="8">
    <source>
        <dbReference type="ARBA" id="ARBA00061030"/>
    </source>
</evidence>
<keyword evidence="3 10" id="KW-0493">Microtubule</keyword>
<accession>A0A3S3R6R0</accession>
<evidence type="ECO:0000256" key="4">
    <source>
        <dbReference type="ARBA" id="ARBA00022741"/>
    </source>
</evidence>
<dbReference type="EMBL" id="QPKB01000011">
    <property type="protein sequence ID" value="RWR95286.1"/>
    <property type="molecule type" value="Genomic_DNA"/>
</dbReference>
<dbReference type="InterPro" id="IPR027417">
    <property type="entry name" value="P-loop_NTPase"/>
</dbReference>
<gene>
    <name evidence="14" type="ORF">CKAN_02462400</name>
</gene>
<feature type="domain" description="Kinesin motor" evidence="13">
    <location>
        <begin position="199"/>
        <end position="533"/>
    </location>
</feature>
<evidence type="ECO:0000313" key="15">
    <source>
        <dbReference type="Proteomes" id="UP000283530"/>
    </source>
</evidence>
<dbReference type="GO" id="GO:0005874">
    <property type="term" value="C:microtubule"/>
    <property type="evidence" value="ECO:0007669"/>
    <property type="project" value="UniProtKB-KW"/>
</dbReference>
<dbReference type="InterPro" id="IPR019821">
    <property type="entry name" value="Kinesin_motor_CS"/>
</dbReference>
<feature type="region of interest" description="Disordered" evidence="12">
    <location>
        <begin position="533"/>
        <end position="555"/>
    </location>
</feature>
<protein>
    <recommendedName>
        <fullName evidence="10">Kinesin-like protein</fullName>
    </recommendedName>
</protein>
<dbReference type="Pfam" id="PF00225">
    <property type="entry name" value="Kinesin"/>
    <property type="match status" value="1"/>
</dbReference>
<feature type="compositionally biased region" description="Basic and acidic residues" evidence="12">
    <location>
        <begin position="667"/>
        <end position="683"/>
    </location>
</feature>
<evidence type="ECO:0000259" key="13">
    <source>
        <dbReference type="PROSITE" id="PS50067"/>
    </source>
</evidence>
<feature type="coiled-coil region" evidence="11">
    <location>
        <begin position="725"/>
        <end position="756"/>
    </location>
</feature>
<dbReference type="Gene3D" id="3.40.850.10">
    <property type="entry name" value="Kinesin motor domain"/>
    <property type="match status" value="1"/>
</dbReference>
<comment type="caution">
    <text evidence="14">The sequence shown here is derived from an EMBL/GenBank/DDBJ whole genome shotgun (WGS) entry which is preliminary data.</text>
</comment>
<dbReference type="STRING" id="337451.A0A3S3R6R0"/>
<evidence type="ECO:0000256" key="9">
    <source>
        <dbReference type="PROSITE-ProRule" id="PRU00283"/>
    </source>
</evidence>
<keyword evidence="5 9" id="KW-0067">ATP-binding</keyword>
<dbReference type="GO" id="GO:0008017">
    <property type="term" value="F:microtubule binding"/>
    <property type="evidence" value="ECO:0007669"/>
    <property type="project" value="InterPro"/>
</dbReference>
<evidence type="ECO:0000256" key="6">
    <source>
        <dbReference type="ARBA" id="ARBA00023175"/>
    </source>
</evidence>
<evidence type="ECO:0000256" key="5">
    <source>
        <dbReference type="ARBA" id="ARBA00022840"/>
    </source>
</evidence>
<sequence length="808" mass="89639">MGGQMQQSNAAAAAAALYDHHGAGPTGSDAGDAVMARWLQSAGLQHLASPLASTGIDHRMLPNLLMQGYGAQSAEEKQRLFKLLRNLNFNGESASEPYTPTTQSSGAAAVVDGFYSPELRGEFGAGLLDLHAMDDTELLSENVMSEPFEPSPFMPAVPGGFDNELDPMASRQQKAQDDVTFRMVTNEKESNTKESNVAKIKVVVRKRPLNKKELSRKEDDIVTVCDNAYVAVHEPKLKVDLTAYVEKHEFCFDAVLDENVNNDEVYRVTVEPIIPTIFQRTKATCFAYGQTGSGKTYTMKPLPLRAAEDIVRLLHHPSYRNQKLRLWLSYFEIYGGKLYDLLSDRRKLCMREDGRQQVCIVGLQEFEVSDVQIVKEFIEKGNAARSTGSTGANEESSRSHAILQLAIKKHKEVNESKRNNDGNEPKNGKVIGKISFIDLAGSERGADTTDNDRQTRIEGAEINKSLLALKECIRALDNDQIHIPFRGSKLTEVLRDSFVGNSRTVMISCISPNAGSCEHTLNTLRYADRVKSLSKSGNTKKDQAPGPSAKESSSAALFSVPVDSEVLNDQNQDIRTADTGGRVAENAYNSSADFDRQPYSLPPPNYTFSGKEDNGATSGSMDKEKVDLKYNFGGSAGLRSSFSIQNSSDTLEDEKVQKVSPPRRKVTREERSEKQSNWSKKDVGSNMTTTSYKQQNIYDSNLNNVASRQYESEPPSHDGEINAVLEEEEALILAHRKEIEETMEIVREEMKLLSEVDQPGSLIDNYVTQLSFVLSRKAAGLVSLQARLARFQHRLKEQEILSRKKVPR</sequence>